<comment type="catalytic activity">
    <reaction evidence="3 4">
        <text>(R)-4'-phosphopantothenate + L-cysteine + CTP = N-[(R)-4-phosphopantothenoyl]-L-cysteine + CMP + diphosphate + H(+)</text>
        <dbReference type="Rhea" id="RHEA:19397"/>
        <dbReference type="ChEBI" id="CHEBI:10986"/>
        <dbReference type="ChEBI" id="CHEBI:15378"/>
        <dbReference type="ChEBI" id="CHEBI:33019"/>
        <dbReference type="ChEBI" id="CHEBI:35235"/>
        <dbReference type="ChEBI" id="CHEBI:37563"/>
        <dbReference type="ChEBI" id="CHEBI:59458"/>
        <dbReference type="ChEBI" id="CHEBI:60377"/>
        <dbReference type="EC" id="6.3.2.5"/>
    </reaction>
</comment>
<comment type="cofactor">
    <cofactor evidence="3">
        <name>FMN</name>
        <dbReference type="ChEBI" id="CHEBI:58210"/>
    </cofactor>
    <text evidence="3">Binds 1 FMN per subunit.</text>
</comment>
<keyword evidence="3 4" id="KW-0285">Flavoprotein</keyword>
<dbReference type="UniPathway" id="UPA00241">
    <property type="reaction ID" value="UER00353"/>
</dbReference>
<dbReference type="GO" id="GO:0046872">
    <property type="term" value="F:metal ion binding"/>
    <property type="evidence" value="ECO:0007669"/>
    <property type="project" value="UniProtKB-KW"/>
</dbReference>
<keyword evidence="3 4" id="KW-0288">FMN</keyword>
<gene>
    <name evidence="3" type="primary">coaBC</name>
    <name evidence="7" type="ORF">BSZ36_15295</name>
</gene>
<feature type="domain" description="DNA/pantothenate metabolism flavoprotein C-terminal" evidence="6">
    <location>
        <begin position="200"/>
        <end position="408"/>
    </location>
</feature>
<dbReference type="Proteomes" id="UP000216446">
    <property type="component" value="Unassembled WGS sequence"/>
</dbReference>
<sequence>MSLSGKKLVLGITGSIAAYKAADLVRLLVKAGAEVQPILTPAASRFISPLTLGTLARREALIGLWPDAGPGADATLWTKHVEIGLWADGIVVAPATAQTLAKMVGGACDSMLTAVLLSARCPVLVAPAMDHDMWHHPATQRNIAQLKADGVTVLPPASGELASGLVGDGRLPEPSEIAAALEPWLGSVEGAAPEASGGSLAGRTVLVTAGPTREAIDPVRFLSNGSTGTMGFEIAREAARRGASVTLLAGPVSLPTPEGVTRVDIVSADDLHEAAMQHADADLVIAAAAVSDYAPASSGDRKLKKADDALSLTLRRTPDVLAALGARKRDGQTLVGFALETHDGEAHARGKLERKNLDWIVLNFQNEPGAGFGTGTNRVVLLSRAGERADLPLAPKAQIAASILDAVAR</sequence>
<dbReference type="GO" id="GO:0004632">
    <property type="term" value="F:phosphopantothenate--cysteine ligase activity"/>
    <property type="evidence" value="ECO:0007669"/>
    <property type="project" value="UniProtKB-UniRule"/>
</dbReference>
<feature type="binding site" evidence="3">
    <location>
        <position position="337"/>
    </location>
    <ligand>
        <name>CTP</name>
        <dbReference type="ChEBI" id="CHEBI:37563"/>
    </ligand>
</feature>
<dbReference type="GO" id="GO:0015937">
    <property type="term" value="P:coenzyme A biosynthetic process"/>
    <property type="evidence" value="ECO:0007669"/>
    <property type="project" value="UniProtKB-UniRule"/>
</dbReference>
<dbReference type="RefSeq" id="WP_094550467.1">
    <property type="nucleotide sequence ID" value="NZ_MQWB01000001.1"/>
</dbReference>
<evidence type="ECO:0000256" key="4">
    <source>
        <dbReference type="RuleBase" id="RU364078"/>
    </source>
</evidence>
<comment type="pathway">
    <text evidence="3 4">Cofactor biosynthesis; coenzyme A biosynthesis; CoA from (R)-pantothenate: step 2/5.</text>
</comment>
<feature type="binding site" evidence="3">
    <location>
        <position position="302"/>
    </location>
    <ligand>
        <name>CTP</name>
        <dbReference type="ChEBI" id="CHEBI:37563"/>
    </ligand>
</feature>
<evidence type="ECO:0000313" key="7">
    <source>
        <dbReference type="EMBL" id="OZC04227.1"/>
    </source>
</evidence>
<dbReference type="FunCoup" id="A0A259U2Z5">
    <property type="interactions" value="524"/>
</dbReference>
<comment type="function">
    <text evidence="4">Catalyzes two steps in the biosynthesis of coenzyme A. In the first step cysteine is conjugated to 4'-phosphopantothenate to form 4-phosphopantothenoylcysteine, in the latter compound is decarboxylated to form 4'-phosphopantotheine.</text>
</comment>
<proteinExistence type="inferred from homology"/>
<feature type="domain" description="Flavoprotein" evidence="5">
    <location>
        <begin position="6"/>
        <end position="179"/>
    </location>
</feature>
<dbReference type="EC" id="4.1.1.36" evidence="3"/>
<comment type="caution">
    <text evidence="7">The sequence shown here is derived from an EMBL/GenBank/DDBJ whole genome shotgun (WGS) entry which is preliminary data.</text>
</comment>
<dbReference type="InterPro" id="IPR035929">
    <property type="entry name" value="CoaB-like_sf"/>
</dbReference>
<comment type="cofactor">
    <cofactor evidence="3">
        <name>Mg(2+)</name>
        <dbReference type="ChEBI" id="CHEBI:18420"/>
    </cofactor>
</comment>
<protein>
    <recommendedName>
        <fullName evidence="3">Coenzyme A biosynthesis bifunctional protein CoaBC</fullName>
    </recommendedName>
    <alternativeName>
        <fullName evidence="3">DNA/pantothenate metabolism flavoprotein</fullName>
    </alternativeName>
    <alternativeName>
        <fullName evidence="3">Phosphopantothenoylcysteine synthetase/decarboxylase</fullName>
        <shortName evidence="3">PPCS-PPCDC</shortName>
    </alternativeName>
    <domain>
        <recommendedName>
            <fullName evidence="3">Phosphopantothenoylcysteine decarboxylase</fullName>
            <shortName evidence="3">PPC decarboxylase</shortName>
            <shortName evidence="3">PPC-DC</shortName>
            <ecNumber evidence="3">4.1.1.36</ecNumber>
        </recommendedName>
        <alternativeName>
            <fullName evidence="3">CoaC</fullName>
        </alternativeName>
    </domain>
    <domain>
        <recommendedName>
            <fullName evidence="3">Phosphopantothenate--cysteine ligase</fullName>
            <ecNumber evidence="3">6.3.2.5</ecNumber>
        </recommendedName>
        <alternativeName>
            <fullName evidence="3">CoaB</fullName>
        </alternativeName>
        <alternativeName>
            <fullName evidence="3">Phosphopantothenoylcysteine synthetase</fullName>
            <shortName evidence="3">PPC synthetase</shortName>
            <shortName evidence="3">PPC-S</shortName>
        </alternativeName>
    </domain>
</protein>
<dbReference type="Pfam" id="PF04127">
    <property type="entry name" value="DFP"/>
    <property type="match status" value="1"/>
</dbReference>
<organism evidence="7 8">
    <name type="scientific">Rubricoccus marinus</name>
    <dbReference type="NCBI Taxonomy" id="716817"/>
    <lineage>
        <taxon>Bacteria</taxon>
        <taxon>Pseudomonadati</taxon>
        <taxon>Rhodothermota</taxon>
        <taxon>Rhodothermia</taxon>
        <taxon>Rhodothermales</taxon>
        <taxon>Rubricoccaceae</taxon>
        <taxon>Rubricoccus</taxon>
    </lineage>
</organism>
<dbReference type="Gene3D" id="3.40.50.10300">
    <property type="entry name" value="CoaB-like"/>
    <property type="match status" value="1"/>
</dbReference>
<comment type="similarity">
    <text evidence="3 4">In the N-terminal section; belongs to the HFCD (homo-oligomeric flavin containing Cys decarboxylase) superfamily.</text>
</comment>
<dbReference type="InterPro" id="IPR007085">
    <property type="entry name" value="DNA/pantothenate-metab_flavo_C"/>
</dbReference>
<keyword evidence="1 3" id="KW-0210">Decarboxylase</keyword>
<dbReference type="EMBL" id="MQWB01000001">
    <property type="protein sequence ID" value="OZC04227.1"/>
    <property type="molecule type" value="Genomic_DNA"/>
</dbReference>
<feature type="binding site" evidence="3">
    <location>
        <position position="292"/>
    </location>
    <ligand>
        <name>CTP</name>
        <dbReference type="ChEBI" id="CHEBI:37563"/>
    </ligand>
</feature>
<dbReference type="GO" id="GO:0004633">
    <property type="term" value="F:phosphopantothenoylcysteine decarboxylase activity"/>
    <property type="evidence" value="ECO:0007669"/>
    <property type="project" value="UniProtKB-UniRule"/>
</dbReference>
<evidence type="ECO:0000256" key="2">
    <source>
        <dbReference type="ARBA" id="ARBA00023239"/>
    </source>
</evidence>
<dbReference type="SUPFAM" id="SSF52507">
    <property type="entry name" value="Homo-oligomeric flavin-containing Cys decarboxylases, HFCD"/>
    <property type="match status" value="1"/>
</dbReference>
<keyword evidence="3 4" id="KW-0436">Ligase</keyword>
<keyword evidence="3" id="KW-0511">Multifunctional enzyme</keyword>
<dbReference type="GO" id="GO:0015941">
    <property type="term" value="P:pantothenate catabolic process"/>
    <property type="evidence" value="ECO:0007669"/>
    <property type="project" value="InterPro"/>
</dbReference>
<keyword evidence="8" id="KW-1185">Reference proteome</keyword>
<evidence type="ECO:0000259" key="6">
    <source>
        <dbReference type="Pfam" id="PF04127"/>
    </source>
</evidence>
<keyword evidence="3" id="KW-0479">Metal-binding</keyword>
<dbReference type="GO" id="GO:0010181">
    <property type="term" value="F:FMN binding"/>
    <property type="evidence" value="ECO:0007669"/>
    <property type="project" value="UniProtKB-UniRule"/>
</dbReference>
<feature type="region of interest" description="Phosphopantothenate--cysteine ligase" evidence="3">
    <location>
        <begin position="205"/>
        <end position="409"/>
    </location>
</feature>
<dbReference type="Pfam" id="PF02441">
    <property type="entry name" value="Flavoprotein"/>
    <property type="match status" value="1"/>
</dbReference>
<name>A0A259U2Z5_9BACT</name>
<feature type="binding site" evidence="3">
    <location>
        <position position="355"/>
    </location>
    <ligand>
        <name>CTP</name>
        <dbReference type="ChEBI" id="CHEBI:37563"/>
    </ligand>
</feature>
<evidence type="ECO:0000259" key="5">
    <source>
        <dbReference type="Pfam" id="PF02441"/>
    </source>
</evidence>
<comment type="function">
    <text evidence="3">Catalyzes two sequential steps in the biosynthesis of coenzyme A. In the first step cysteine is conjugated to 4'-phosphopantothenate to form 4-phosphopantothenoylcysteine. In the second step the latter compound is decarboxylated to form 4'-phosphopantotheine.</text>
</comment>
<dbReference type="Gene3D" id="3.40.50.1950">
    <property type="entry name" value="Flavin prenyltransferase-like"/>
    <property type="match status" value="1"/>
</dbReference>
<keyword evidence="3" id="KW-0460">Magnesium</keyword>
<dbReference type="InterPro" id="IPR003382">
    <property type="entry name" value="Flavoprotein"/>
</dbReference>
<feature type="region of interest" description="Phosphopantothenoylcysteine decarboxylase" evidence="3">
    <location>
        <begin position="1"/>
        <end position="204"/>
    </location>
</feature>
<dbReference type="PANTHER" id="PTHR14359">
    <property type="entry name" value="HOMO-OLIGOMERIC FLAVIN CONTAINING CYS DECARBOXYLASE FAMILY"/>
    <property type="match status" value="1"/>
</dbReference>
<dbReference type="InterPro" id="IPR036551">
    <property type="entry name" value="Flavin_trans-like"/>
</dbReference>
<accession>A0A259U2Z5</accession>
<feature type="binding site" evidence="3">
    <location>
        <position position="351"/>
    </location>
    <ligand>
        <name>CTP</name>
        <dbReference type="ChEBI" id="CHEBI:37563"/>
    </ligand>
</feature>
<evidence type="ECO:0000256" key="3">
    <source>
        <dbReference type="HAMAP-Rule" id="MF_02225"/>
    </source>
</evidence>
<dbReference type="InterPro" id="IPR005252">
    <property type="entry name" value="CoaBC"/>
</dbReference>
<comment type="catalytic activity">
    <reaction evidence="3 4">
        <text>N-[(R)-4-phosphopantothenoyl]-L-cysteine + H(+) = (R)-4'-phosphopantetheine + CO2</text>
        <dbReference type="Rhea" id="RHEA:16793"/>
        <dbReference type="ChEBI" id="CHEBI:15378"/>
        <dbReference type="ChEBI" id="CHEBI:16526"/>
        <dbReference type="ChEBI" id="CHEBI:59458"/>
        <dbReference type="ChEBI" id="CHEBI:61723"/>
        <dbReference type="EC" id="4.1.1.36"/>
    </reaction>
</comment>
<evidence type="ECO:0000256" key="1">
    <source>
        <dbReference type="ARBA" id="ARBA00022793"/>
    </source>
</evidence>
<dbReference type="OrthoDB" id="9802554at2"/>
<dbReference type="PANTHER" id="PTHR14359:SF6">
    <property type="entry name" value="PHOSPHOPANTOTHENOYLCYSTEINE DECARBOXYLASE"/>
    <property type="match status" value="1"/>
</dbReference>
<dbReference type="SUPFAM" id="SSF102645">
    <property type="entry name" value="CoaB-like"/>
    <property type="match status" value="1"/>
</dbReference>
<comment type="caution">
    <text evidence="3">Lacks conserved residue(s) required for the propagation of feature annotation.</text>
</comment>
<dbReference type="NCBIfam" id="TIGR00521">
    <property type="entry name" value="coaBC_dfp"/>
    <property type="match status" value="1"/>
</dbReference>
<comment type="pathway">
    <text evidence="3 4">Cofactor biosynthesis; coenzyme A biosynthesis; CoA from (R)-pantothenate: step 3/5.</text>
</comment>
<dbReference type="HAMAP" id="MF_02225">
    <property type="entry name" value="CoaBC"/>
    <property type="match status" value="1"/>
</dbReference>
<comment type="similarity">
    <text evidence="3 4">In the C-terminal section; belongs to the PPC synthetase family.</text>
</comment>
<dbReference type="InParanoid" id="A0A259U2Z5"/>
<evidence type="ECO:0000313" key="8">
    <source>
        <dbReference type="Proteomes" id="UP000216446"/>
    </source>
</evidence>
<reference evidence="7 8" key="1">
    <citation type="submission" date="2016-11" db="EMBL/GenBank/DDBJ databases">
        <title>Study of marine rhodopsin-containing bacteria.</title>
        <authorList>
            <person name="Yoshizawa S."/>
            <person name="Kumagai Y."/>
            <person name="Kogure K."/>
        </authorList>
    </citation>
    <scope>NUCLEOTIDE SEQUENCE [LARGE SCALE GENOMIC DNA]</scope>
    <source>
        <strain evidence="7 8">SG-29</strain>
    </source>
</reference>
<dbReference type="GO" id="GO:0071513">
    <property type="term" value="C:phosphopantothenoylcysteine decarboxylase complex"/>
    <property type="evidence" value="ECO:0007669"/>
    <property type="project" value="TreeGrafter"/>
</dbReference>
<feature type="binding site" evidence="3">
    <location>
        <begin position="318"/>
        <end position="321"/>
    </location>
    <ligand>
        <name>CTP</name>
        <dbReference type="ChEBI" id="CHEBI:37563"/>
    </ligand>
</feature>
<keyword evidence="2 3" id="KW-0456">Lyase</keyword>
<dbReference type="EC" id="6.3.2.5" evidence="3"/>
<dbReference type="AlphaFoldDB" id="A0A259U2Z5"/>